<sequence>EIIWLVQFKLGKKQCALVNDVDILDEGVDLDDGYVRTVGQQVEVVLAKRNKQSAARHPATIIKGPFASMEQGRKFLKLCQSVESEADPPPTTSLPTNVDSCPECSRKDEQHKTWKTELMALHQECVELLKLLDNRADEVAALGESTSRLQEQLTEAMVYATQVRRRALLSVAAAIISAADADDKDCASESVAPLDVTCQLKSAGRSKSGCDRIYVPLSEEFLTQKVRAMDRASILTQIEQLKRCEDIDKLSKLCRSLLQFCIRTLFEKIELKDTSFTGRSSGENTQVVADHTRIDVIIKHLDNNGVKVSHAEIQRAYAACVDAIN</sequence>
<reference evidence="3" key="1">
    <citation type="submission" date="2016-11" db="UniProtKB">
        <authorList>
            <consortium name="WormBaseParasite"/>
        </authorList>
    </citation>
    <scope>IDENTIFICATION</scope>
</reference>
<dbReference type="WBParaSite" id="maker-uti_cns_0010480-snap-gene-0.9-mRNA-1">
    <property type="protein sequence ID" value="maker-uti_cns_0010480-snap-gene-0.9-mRNA-1"/>
    <property type="gene ID" value="maker-uti_cns_0010480-snap-gene-0.9"/>
</dbReference>
<evidence type="ECO:0000256" key="1">
    <source>
        <dbReference type="SAM" id="MobiDB-lite"/>
    </source>
</evidence>
<proteinExistence type="predicted"/>
<organism evidence="2 3">
    <name type="scientific">Macrostomum lignano</name>
    <dbReference type="NCBI Taxonomy" id="282301"/>
    <lineage>
        <taxon>Eukaryota</taxon>
        <taxon>Metazoa</taxon>
        <taxon>Spiralia</taxon>
        <taxon>Lophotrochozoa</taxon>
        <taxon>Platyhelminthes</taxon>
        <taxon>Rhabditophora</taxon>
        <taxon>Macrostomorpha</taxon>
        <taxon>Macrostomida</taxon>
        <taxon>Macrostomidae</taxon>
        <taxon>Macrostomum</taxon>
    </lineage>
</organism>
<accession>A0A1I8I8M3</accession>
<dbReference type="Proteomes" id="UP000095280">
    <property type="component" value="Unplaced"/>
</dbReference>
<keyword evidence="2" id="KW-1185">Reference proteome</keyword>
<evidence type="ECO:0000313" key="3">
    <source>
        <dbReference type="WBParaSite" id="maker-uti_cns_0010480-snap-gene-0.9-mRNA-1"/>
    </source>
</evidence>
<name>A0A1I8I8M3_9PLAT</name>
<protein>
    <submittedName>
        <fullName evidence="3">BEN domain-containing protein</fullName>
    </submittedName>
</protein>
<evidence type="ECO:0000313" key="2">
    <source>
        <dbReference type="Proteomes" id="UP000095280"/>
    </source>
</evidence>
<dbReference type="AlphaFoldDB" id="A0A1I8I8M3"/>
<feature type="region of interest" description="Disordered" evidence="1">
    <location>
        <begin position="84"/>
        <end position="103"/>
    </location>
</feature>